<name>A0A3P7J7W2_STRVU</name>
<organism evidence="1 2">
    <name type="scientific">Strongylus vulgaris</name>
    <name type="common">Blood worm</name>
    <dbReference type="NCBI Taxonomy" id="40348"/>
    <lineage>
        <taxon>Eukaryota</taxon>
        <taxon>Metazoa</taxon>
        <taxon>Ecdysozoa</taxon>
        <taxon>Nematoda</taxon>
        <taxon>Chromadorea</taxon>
        <taxon>Rhabditida</taxon>
        <taxon>Rhabditina</taxon>
        <taxon>Rhabditomorpha</taxon>
        <taxon>Strongyloidea</taxon>
        <taxon>Strongylidae</taxon>
        <taxon>Strongylus</taxon>
    </lineage>
</organism>
<gene>
    <name evidence="1" type="ORF">SVUK_LOCUS10977</name>
</gene>
<evidence type="ECO:0000313" key="1">
    <source>
        <dbReference type="EMBL" id="VDM75979.1"/>
    </source>
</evidence>
<evidence type="ECO:0000313" key="2">
    <source>
        <dbReference type="Proteomes" id="UP000270094"/>
    </source>
</evidence>
<reference evidence="1 2" key="1">
    <citation type="submission" date="2018-11" db="EMBL/GenBank/DDBJ databases">
        <authorList>
            <consortium name="Pathogen Informatics"/>
        </authorList>
    </citation>
    <scope>NUCLEOTIDE SEQUENCE [LARGE SCALE GENOMIC DNA]</scope>
</reference>
<dbReference type="Proteomes" id="UP000270094">
    <property type="component" value="Unassembled WGS sequence"/>
</dbReference>
<accession>A0A3P7J7W2</accession>
<dbReference type="AlphaFoldDB" id="A0A3P7J7W2"/>
<dbReference type="OrthoDB" id="24555at2759"/>
<dbReference type="EMBL" id="UYYB01096137">
    <property type="protein sequence ID" value="VDM75979.1"/>
    <property type="molecule type" value="Genomic_DNA"/>
</dbReference>
<protein>
    <submittedName>
        <fullName evidence="1">Uncharacterized protein</fullName>
    </submittedName>
</protein>
<keyword evidence="2" id="KW-1185">Reference proteome</keyword>
<sequence length="140" mass="15936">MFNSGPRRRRRAEQRSEDFRRLPFVTDDEVEEDEFFSIGQPVITAADGDAYLDQFFASKFESDRAMVHEAIMNQTDGCAEKIKELRFLLAAVQTFGNVDGMCLMAEYAMNEFNLRDGIVDRVSSLLYSKAVSMLNKGTLL</sequence>
<proteinExistence type="predicted"/>